<dbReference type="AlphaFoldDB" id="A0A829GT14"/>
<keyword evidence="4" id="KW-0808">Transferase</keyword>
<evidence type="ECO:0000256" key="5">
    <source>
        <dbReference type="ARBA" id="ARBA00022691"/>
    </source>
</evidence>
<evidence type="ECO:0000313" key="8">
    <source>
        <dbReference type="Proteomes" id="UP000014264"/>
    </source>
</evidence>
<evidence type="ECO:0000256" key="2">
    <source>
        <dbReference type="ARBA" id="ARBA00011900"/>
    </source>
</evidence>
<dbReference type="GO" id="GO:0009307">
    <property type="term" value="P:DNA restriction-modification system"/>
    <property type="evidence" value="ECO:0007669"/>
    <property type="project" value="InterPro"/>
</dbReference>
<keyword evidence="5" id="KW-0949">S-adenosyl-L-methionine</keyword>
<dbReference type="PIRSF" id="PIRSF000398">
    <property type="entry name" value="M_m6A_EcoRV"/>
    <property type="match status" value="1"/>
</dbReference>
<dbReference type="GO" id="GO:0009007">
    <property type="term" value="F:site-specific DNA-methyltransferase (adenine-specific) activity"/>
    <property type="evidence" value="ECO:0007669"/>
    <property type="project" value="UniProtKB-EC"/>
</dbReference>
<organism evidence="7 8">
    <name type="scientific">Lacticaseibacillus paracasei subsp. paracasei Lpp14</name>
    <dbReference type="NCBI Taxonomy" id="1256204"/>
    <lineage>
        <taxon>Bacteria</taxon>
        <taxon>Bacillati</taxon>
        <taxon>Bacillota</taxon>
        <taxon>Bacilli</taxon>
        <taxon>Lactobacillales</taxon>
        <taxon>Lactobacillaceae</taxon>
        <taxon>Lacticaseibacillus</taxon>
    </lineage>
</organism>
<comment type="caution">
    <text evidence="7">The sequence shown here is derived from an EMBL/GenBank/DDBJ whole genome shotgun (WGS) entry which is preliminary data.</text>
</comment>
<evidence type="ECO:0000313" key="7">
    <source>
        <dbReference type="EMBL" id="EPC63788.1"/>
    </source>
</evidence>
<proteinExistence type="inferred from homology"/>
<keyword evidence="3 7" id="KW-0489">Methyltransferase</keyword>
<comment type="similarity">
    <text evidence="1">Belongs to the N(4)/N(6)-methyltransferase family.</text>
</comment>
<dbReference type="Pfam" id="PF02086">
    <property type="entry name" value="MethyltransfD12"/>
    <property type="match status" value="1"/>
</dbReference>
<protein>
    <recommendedName>
        <fullName evidence="2">site-specific DNA-methyltransferase (adenine-specific)</fullName>
        <ecNumber evidence="2">2.1.1.72</ecNumber>
    </recommendedName>
</protein>
<evidence type="ECO:0000256" key="4">
    <source>
        <dbReference type="ARBA" id="ARBA00022679"/>
    </source>
</evidence>
<dbReference type="InterPro" id="IPR012327">
    <property type="entry name" value="MeTrfase_D12"/>
</dbReference>
<dbReference type="SUPFAM" id="SSF53335">
    <property type="entry name" value="S-adenosyl-L-methionine-dependent methyltransferases"/>
    <property type="match status" value="1"/>
</dbReference>
<dbReference type="PANTHER" id="PTHR30481">
    <property type="entry name" value="DNA ADENINE METHYLASE"/>
    <property type="match status" value="1"/>
</dbReference>
<dbReference type="GO" id="GO:0006298">
    <property type="term" value="P:mismatch repair"/>
    <property type="evidence" value="ECO:0007669"/>
    <property type="project" value="TreeGrafter"/>
</dbReference>
<dbReference type="PANTHER" id="PTHR30481:SF2">
    <property type="entry name" value="SITE-SPECIFIC DNA-METHYLTRANSFERASE (ADENINE-SPECIFIC)"/>
    <property type="match status" value="1"/>
</dbReference>
<dbReference type="EMBL" id="ANJZ01000124">
    <property type="protein sequence ID" value="EPC63788.1"/>
    <property type="molecule type" value="Genomic_DNA"/>
</dbReference>
<dbReference type="InterPro" id="IPR023095">
    <property type="entry name" value="Ade_MeTrfase_dom_2"/>
</dbReference>
<comment type="catalytic activity">
    <reaction evidence="6">
        <text>a 2'-deoxyadenosine in DNA + S-adenosyl-L-methionine = an N(6)-methyl-2'-deoxyadenosine in DNA + S-adenosyl-L-homocysteine + H(+)</text>
        <dbReference type="Rhea" id="RHEA:15197"/>
        <dbReference type="Rhea" id="RHEA-COMP:12418"/>
        <dbReference type="Rhea" id="RHEA-COMP:12419"/>
        <dbReference type="ChEBI" id="CHEBI:15378"/>
        <dbReference type="ChEBI" id="CHEBI:57856"/>
        <dbReference type="ChEBI" id="CHEBI:59789"/>
        <dbReference type="ChEBI" id="CHEBI:90615"/>
        <dbReference type="ChEBI" id="CHEBI:90616"/>
        <dbReference type="EC" id="2.1.1.72"/>
    </reaction>
</comment>
<dbReference type="InterPro" id="IPR029063">
    <property type="entry name" value="SAM-dependent_MTases_sf"/>
</dbReference>
<dbReference type="GO" id="GO:0043565">
    <property type="term" value="F:sequence-specific DNA binding"/>
    <property type="evidence" value="ECO:0007669"/>
    <property type="project" value="TreeGrafter"/>
</dbReference>
<name>A0A829GT14_LACPA</name>
<dbReference type="PROSITE" id="PS00092">
    <property type="entry name" value="N6_MTASE"/>
    <property type="match status" value="1"/>
</dbReference>
<evidence type="ECO:0000256" key="6">
    <source>
        <dbReference type="ARBA" id="ARBA00047942"/>
    </source>
</evidence>
<evidence type="ECO:0000256" key="1">
    <source>
        <dbReference type="ARBA" id="ARBA00006594"/>
    </source>
</evidence>
<dbReference type="InterPro" id="IPR012263">
    <property type="entry name" value="M_m6A_EcoRV"/>
</dbReference>
<sequence length="300" mass="33972">MPYTLSPFRYPGGKSQLYPFVKHLLEINKIHGTYIETFAGGSAIGLKLLFEQDIDQIVINDLDPSIFSVWEAILNHPDYLIQRIKSVPFDYYDDGQVDSNIAYWQKEHAIYFEKKGNAHSLSGAFATLFLNRTNRSGIITGGPLGGWSQKNTKISARFNKKTLIGKIMAIHDRRDSIAISNKDALALIPKIPQQFDAQNTFIFFDPPYLDQGSNLYYSSLSQNDHQTLAKEILSLSSFKWIVTYDHKSLIQNLYKSASGKYEYKLNYSANTKNRGKAPEFLFSSPVTKMESKAKTVLSAI</sequence>
<dbReference type="EC" id="2.1.1.72" evidence="2"/>
<dbReference type="Gene3D" id="3.40.50.150">
    <property type="entry name" value="Vaccinia Virus protein VP39"/>
    <property type="match status" value="1"/>
</dbReference>
<dbReference type="Gene3D" id="1.10.1020.10">
    <property type="entry name" value="Adenine-specific Methyltransferase, Domain 2"/>
    <property type="match status" value="1"/>
</dbReference>
<reference evidence="7 8" key="1">
    <citation type="journal article" date="2013" name="PLoS ONE">
        <title>Lactobacillus paracasei comparative genomics: towards species pan-genome definition and exploitation of diversity.</title>
        <authorList>
            <person name="Smokvina T."/>
            <person name="Wels M."/>
            <person name="Polka J."/>
            <person name="Chervaux C."/>
            <person name="Brisse S."/>
            <person name="Boekhorst J."/>
            <person name="van Hylckama Vlieg J.E."/>
            <person name="Siezen R.J."/>
        </authorList>
    </citation>
    <scope>NUCLEOTIDE SEQUENCE [LARGE SCALE GENOMIC DNA]</scope>
    <source>
        <strain evidence="7 8">Lpp14</strain>
    </source>
</reference>
<dbReference type="PRINTS" id="PR00505">
    <property type="entry name" value="D12N6MTFRASE"/>
</dbReference>
<dbReference type="InterPro" id="IPR002052">
    <property type="entry name" value="DNA_methylase_N6_adenine_CS"/>
</dbReference>
<dbReference type="GO" id="GO:1904047">
    <property type="term" value="F:S-adenosyl-L-methionine binding"/>
    <property type="evidence" value="ECO:0007669"/>
    <property type="project" value="TreeGrafter"/>
</dbReference>
<gene>
    <name evidence="7" type="ORF">Lpp14_04909</name>
</gene>
<dbReference type="Proteomes" id="UP000014264">
    <property type="component" value="Unassembled WGS sequence"/>
</dbReference>
<dbReference type="GO" id="GO:0032259">
    <property type="term" value="P:methylation"/>
    <property type="evidence" value="ECO:0007669"/>
    <property type="project" value="UniProtKB-KW"/>
</dbReference>
<evidence type="ECO:0000256" key="3">
    <source>
        <dbReference type="ARBA" id="ARBA00022603"/>
    </source>
</evidence>
<accession>A0A829GT14</accession>